<organism evidence="1 2">
    <name type="scientific">Populus alba x Populus x berolinensis</name>
    <dbReference type="NCBI Taxonomy" id="444605"/>
    <lineage>
        <taxon>Eukaryota</taxon>
        <taxon>Viridiplantae</taxon>
        <taxon>Streptophyta</taxon>
        <taxon>Embryophyta</taxon>
        <taxon>Tracheophyta</taxon>
        <taxon>Spermatophyta</taxon>
        <taxon>Magnoliopsida</taxon>
        <taxon>eudicotyledons</taxon>
        <taxon>Gunneridae</taxon>
        <taxon>Pentapetalae</taxon>
        <taxon>rosids</taxon>
        <taxon>fabids</taxon>
        <taxon>Malpighiales</taxon>
        <taxon>Salicaceae</taxon>
        <taxon>Saliceae</taxon>
        <taxon>Populus</taxon>
    </lineage>
</organism>
<gene>
    <name evidence="1" type="ORF">NC653_039640</name>
</gene>
<accession>A0AAD6LBT1</accession>
<dbReference type="EMBL" id="JAQIZT010000018">
    <property type="protein sequence ID" value="KAJ6957736.1"/>
    <property type="molecule type" value="Genomic_DNA"/>
</dbReference>
<proteinExistence type="predicted"/>
<sequence length="108" mass="11459">MNNIITAAAKPIIISPPDNLVIFSASLPLAASFEPDFELVSGAEIEEDDPVEVEAELGDESVDEFVVLESDEPASLKIFASGESGGRFNIAANVIETAIINIIITLKE</sequence>
<dbReference type="Proteomes" id="UP001164929">
    <property type="component" value="Chromosome 18"/>
</dbReference>
<protein>
    <submittedName>
        <fullName evidence="1">Uncharacterized protein</fullName>
    </submittedName>
</protein>
<keyword evidence="2" id="KW-1185">Reference proteome</keyword>
<evidence type="ECO:0000313" key="2">
    <source>
        <dbReference type="Proteomes" id="UP001164929"/>
    </source>
</evidence>
<name>A0AAD6LBT1_9ROSI</name>
<reference evidence="1 2" key="1">
    <citation type="journal article" date="2023" name="Mol. Ecol. Resour.">
        <title>Chromosome-level genome assembly of a triploid poplar Populus alba 'Berolinensis'.</title>
        <authorList>
            <person name="Chen S."/>
            <person name="Yu Y."/>
            <person name="Wang X."/>
            <person name="Wang S."/>
            <person name="Zhang T."/>
            <person name="Zhou Y."/>
            <person name="He R."/>
            <person name="Meng N."/>
            <person name="Wang Y."/>
            <person name="Liu W."/>
            <person name="Liu Z."/>
            <person name="Liu J."/>
            <person name="Guo Q."/>
            <person name="Huang H."/>
            <person name="Sederoff R.R."/>
            <person name="Wang G."/>
            <person name="Qu G."/>
            <person name="Chen S."/>
        </authorList>
    </citation>
    <scope>NUCLEOTIDE SEQUENCE [LARGE SCALE GENOMIC DNA]</scope>
    <source>
        <strain evidence="1">SC-2020</strain>
    </source>
</reference>
<comment type="caution">
    <text evidence="1">The sequence shown here is derived from an EMBL/GenBank/DDBJ whole genome shotgun (WGS) entry which is preliminary data.</text>
</comment>
<evidence type="ECO:0000313" key="1">
    <source>
        <dbReference type="EMBL" id="KAJ6957736.1"/>
    </source>
</evidence>
<dbReference type="AlphaFoldDB" id="A0AAD6LBT1"/>